<reference evidence="2" key="1">
    <citation type="submission" date="2020-08" db="EMBL/GenBank/DDBJ databases">
        <title>Genome public.</title>
        <authorList>
            <person name="Liu C."/>
            <person name="Sun Q."/>
        </authorList>
    </citation>
    <scope>NUCLEOTIDE SEQUENCE</scope>
    <source>
        <strain evidence="2">BX12</strain>
    </source>
</reference>
<dbReference type="InterPro" id="IPR004435">
    <property type="entry name" value="MobB_dom"/>
</dbReference>
<dbReference type="AlphaFoldDB" id="A0A923NK95"/>
<proteinExistence type="predicted"/>
<feature type="domain" description="Molybdopterin-guanine dinucleotide biosynthesis protein B (MobB)" evidence="1">
    <location>
        <begin position="3"/>
        <end position="125"/>
    </location>
</feature>
<gene>
    <name evidence="2" type="primary">mobB</name>
    <name evidence="2" type="ORF">H9L42_12510</name>
</gene>
<accession>A0A923NK95</accession>
<dbReference type="Gene3D" id="3.40.50.300">
    <property type="entry name" value="P-loop containing nucleotide triphosphate hydrolases"/>
    <property type="match status" value="1"/>
</dbReference>
<comment type="caution">
    <text evidence="2">The sequence shown here is derived from an EMBL/GenBank/DDBJ whole genome shotgun (WGS) entry which is preliminary data.</text>
</comment>
<organism evidence="2 3">
    <name type="scientific">Zhenpiania hominis</name>
    <dbReference type="NCBI Taxonomy" id="2763644"/>
    <lineage>
        <taxon>Bacteria</taxon>
        <taxon>Bacillati</taxon>
        <taxon>Bacillota</taxon>
        <taxon>Clostridia</taxon>
        <taxon>Peptostreptococcales</taxon>
        <taxon>Anaerovoracaceae</taxon>
        <taxon>Zhenpiania</taxon>
    </lineage>
</organism>
<dbReference type="SUPFAM" id="SSF52540">
    <property type="entry name" value="P-loop containing nucleoside triphosphate hydrolases"/>
    <property type="match status" value="1"/>
</dbReference>
<keyword evidence="3" id="KW-1185">Reference proteome</keyword>
<dbReference type="Pfam" id="PF03205">
    <property type="entry name" value="MobB"/>
    <property type="match status" value="1"/>
</dbReference>
<dbReference type="EMBL" id="JACRYT010000016">
    <property type="protein sequence ID" value="MBC6680643.1"/>
    <property type="molecule type" value="Genomic_DNA"/>
</dbReference>
<dbReference type="InterPro" id="IPR052539">
    <property type="entry name" value="MGD_biosynthesis_adapter"/>
</dbReference>
<dbReference type="GO" id="GO:0005525">
    <property type="term" value="F:GTP binding"/>
    <property type="evidence" value="ECO:0007669"/>
    <property type="project" value="InterPro"/>
</dbReference>
<dbReference type="NCBIfam" id="TIGR00176">
    <property type="entry name" value="mobB"/>
    <property type="match status" value="1"/>
</dbReference>
<dbReference type="Proteomes" id="UP000602647">
    <property type="component" value="Unassembled WGS sequence"/>
</dbReference>
<dbReference type="RefSeq" id="WP_187303741.1">
    <property type="nucleotide sequence ID" value="NZ_JACRYT010000016.1"/>
</dbReference>
<evidence type="ECO:0000259" key="1">
    <source>
        <dbReference type="Pfam" id="PF03205"/>
    </source>
</evidence>
<dbReference type="InterPro" id="IPR027417">
    <property type="entry name" value="P-loop_NTPase"/>
</dbReference>
<protein>
    <submittedName>
        <fullName evidence="2">Molybdopterin-guanine dinucleotide biosynthesis protein B</fullName>
    </submittedName>
</protein>
<dbReference type="PANTHER" id="PTHR40072">
    <property type="entry name" value="MOLYBDOPTERIN-GUANINE DINUCLEOTIDE BIOSYNTHESIS ADAPTER PROTEIN-RELATED"/>
    <property type="match status" value="1"/>
</dbReference>
<evidence type="ECO:0000313" key="3">
    <source>
        <dbReference type="Proteomes" id="UP000602647"/>
    </source>
</evidence>
<sequence>MRIVMVKGFSKTGKTTTVTSLVKELRRRGYSVGTVKDIHYQGFAMDQPGTDTYKHAQAGAVRVAALGERETDLLFSRRMEIDALLKYYKEDFVILEGDSGADCPVILTGKTEEDLDPKMSESVVAISGLIAEERKTYKGLPVIHCFKEVEKLADLVEKVTKEKQEEADVVLTIDGVEIPMVPFVKDTLKNVVVGAVKALDGYEEGKEIRICVRG</sequence>
<evidence type="ECO:0000313" key="2">
    <source>
        <dbReference type="EMBL" id="MBC6680643.1"/>
    </source>
</evidence>
<dbReference type="PANTHER" id="PTHR40072:SF1">
    <property type="entry name" value="MOLYBDOPTERIN-GUANINE DINUCLEOTIDE BIOSYNTHESIS ADAPTER PROTEIN"/>
    <property type="match status" value="1"/>
</dbReference>
<dbReference type="GO" id="GO:0006777">
    <property type="term" value="P:Mo-molybdopterin cofactor biosynthetic process"/>
    <property type="evidence" value="ECO:0007669"/>
    <property type="project" value="InterPro"/>
</dbReference>
<name>A0A923NK95_9FIRM</name>